<dbReference type="PANTHER" id="PTHR11085:SF10">
    <property type="entry name" value="NAD-DEPENDENT PROTEIN DEACYLASE SIRTUIN-5, MITOCHONDRIAL-RELATED"/>
    <property type="match status" value="1"/>
</dbReference>
<evidence type="ECO:0000256" key="2">
    <source>
        <dbReference type="ARBA" id="ARBA00023027"/>
    </source>
</evidence>
<comment type="caution">
    <text evidence="3">Lacks conserved residue(s) required for the propagation of feature annotation.</text>
</comment>
<dbReference type="Gene3D" id="3.30.1600.10">
    <property type="entry name" value="SIR2/SIRT2 'Small Domain"/>
    <property type="match status" value="1"/>
</dbReference>
<feature type="binding site" evidence="3 4">
    <location>
        <position position="157"/>
    </location>
    <ligand>
        <name>Zn(2+)</name>
        <dbReference type="ChEBI" id="CHEBI:29105"/>
    </ligand>
</feature>
<dbReference type="InterPro" id="IPR029035">
    <property type="entry name" value="DHS-like_NAD/FAD-binding_dom"/>
</dbReference>
<keyword evidence="3 4" id="KW-0862">Zinc</keyword>
<dbReference type="GO" id="GO:0036055">
    <property type="term" value="F:protein-succinyllysine desuccinylase activity"/>
    <property type="evidence" value="ECO:0007669"/>
    <property type="project" value="UniProtKB-UniRule"/>
</dbReference>
<comment type="cofactor">
    <cofactor evidence="3">
        <name>Zn(2+)</name>
        <dbReference type="ChEBI" id="CHEBI:29105"/>
    </cofactor>
    <text evidence="3">Binds 1 zinc ion per subunit.</text>
</comment>
<dbReference type="GO" id="GO:0070403">
    <property type="term" value="F:NAD+ binding"/>
    <property type="evidence" value="ECO:0007669"/>
    <property type="project" value="UniProtKB-UniRule"/>
</dbReference>
<dbReference type="AlphaFoldDB" id="A0A7Y8G071"/>
<evidence type="ECO:0000313" key="6">
    <source>
        <dbReference type="EMBL" id="NWE88801.1"/>
    </source>
</evidence>
<evidence type="ECO:0000313" key="7">
    <source>
        <dbReference type="Proteomes" id="UP000585226"/>
    </source>
</evidence>
<comment type="catalytic activity">
    <reaction evidence="3">
        <text>N(6)-succinyl-L-lysyl-[protein] + NAD(+) + H2O = 2''-O-succinyl-ADP-D-ribose + nicotinamide + L-lysyl-[protein]</text>
        <dbReference type="Rhea" id="RHEA:47668"/>
        <dbReference type="Rhea" id="RHEA-COMP:9752"/>
        <dbReference type="Rhea" id="RHEA-COMP:11877"/>
        <dbReference type="ChEBI" id="CHEBI:15377"/>
        <dbReference type="ChEBI" id="CHEBI:17154"/>
        <dbReference type="ChEBI" id="CHEBI:29969"/>
        <dbReference type="ChEBI" id="CHEBI:57540"/>
        <dbReference type="ChEBI" id="CHEBI:87830"/>
        <dbReference type="ChEBI" id="CHEBI:87832"/>
    </reaction>
</comment>
<comment type="similarity">
    <text evidence="3">Belongs to the sirtuin family. Class III subfamily.</text>
</comment>
<dbReference type="InterPro" id="IPR050134">
    <property type="entry name" value="NAD-dep_sirtuin_deacylases"/>
</dbReference>
<gene>
    <name evidence="3" type="primary">cobB</name>
    <name evidence="6" type="ORF">HX893_11695</name>
</gene>
<dbReference type="InterPro" id="IPR026590">
    <property type="entry name" value="Ssirtuin_cat_dom"/>
</dbReference>
<keyword evidence="3 4" id="KW-0479">Metal-binding</keyword>
<comment type="caution">
    <text evidence="6">The sequence shown here is derived from an EMBL/GenBank/DDBJ whole genome shotgun (WGS) entry which is preliminary data.</text>
</comment>
<organism evidence="6 7">
    <name type="scientific">Pseudomonas reactans</name>
    <dbReference type="NCBI Taxonomy" id="117680"/>
    <lineage>
        <taxon>Bacteria</taxon>
        <taxon>Pseudomonadati</taxon>
        <taxon>Pseudomonadota</taxon>
        <taxon>Gammaproteobacteria</taxon>
        <taxon>Pseudomonadales</taxon>
        <taxon>Pseudomonadaceae</taxon>
        <taxon>Pseudomonas</taxon>
    </lineage>
</organism>
<dbReference type="Proteomes" id="UP000585226">
    <property type="component" value="Unassembled WGS sequence"/>
</dbReference>
<evidence type="ECO:0000256" key="3">
    <source>
        <dbReference type="HAMAP-Rule" id="MF_01121"/>
    </source>
</evidence>
<keyword evidence="2 3" id="KW-0520">NAD</keyword>
<feature type="binding site" evidence="3">
    <location>
        <begin position="101"/>
        <end position="104"/>
    </location>
    <ligand>
        <name>NAD(+)</name>
        <dbReference type="ChEBI" id="CHEBI:57540"/>
    </ligand>
</feature>
<accession>A0A7Y8G071</accession>
<feature type="binding site" evidence="3 4">
    <location>
        <position position="130"/>
    </location>
    <ligand>
        <name>Zn(2+)</name>
        <dbReference type="ChEBI" id="CHEBI:29105"/>
    </ligand>
</feature>
<evidence type="ECO:0000259" key="5">
    <source>
        <dbReference type="PROSITE" id="PS50305"/>
    </source>
</evidence>
<dbReference type="GO" id="GO:0036054">
    <property type="term" value="F:protein-malonyllysine demalonylase activity"/>
    <property type="evidence" value="ECO:0007669"/>
    <property type="project" value="InterPro"/>
</dbReference>
<comment type="catalytic activity">
    <reaction evidence="3">
        <text>N(6)-acetyl-L-lysyl-[protein] + NAD(+) + H2O = 2''-O-acetyl-ADP-D-ribose + nicotinamide + L-lysyl-[protein]</text>
        <dbReference type="Rhea" id="RHEA:43636"/>
        <dbReference type="Rhea" id="RHEA-COMP:9752"/>
        <dbReference type="Rhea" id="RHEA-COMP:10731"/>
        <dbReference type="ChEBI" id="CHEBI:15377"/>
        <dbReference type="ChEBI" id="CHEBI:17154"/>
        <dbReference type="ChEBI" id="CHEBI:29969"/>
        <dbReference type="ChEBI" id="CHEBI:57540"/>
        <dbReference type="ChEBI" id="CHEBI:61930"/>
        <dbReference type="ChEBI" id="CHEBI:83767"/>
        <dbReference type="EC" id="2.3.1.286"/>
    </reaction>
</comment>
<dbReference type="PANTHER" id="PTHR11085">
    <property type="entry name" value="NAD-DEPENDENT PROTEIN DEACYLASE SIRTUIN-5, MITOCHONDRIAL-RELATED"/>
    <property type="match status" value="1"/>
</dbReference>
<dbReference type="EC" id="2.3.1.286" evidence="3"/>
<keyword evidence="1" id="KW-0808">Transferase</keyword>
<comment type="function">
    <text evidence="3">NAD-dependent lysine deacetylase and desuccinylase that specifically removes acetyl and succinyl groups on target proteins. Modulates the activities of several proteins which are inactive in their acylated form.</text>
</comment>
<feature type="binding site" evidence="3 4">
    <location>
        <position position="127"/>
    </location>
    <ligand>
        <name>Zn(2+)</name>
        <dbReference type="ChEBI" id="CHEBI:29105"/>
    </ligand>
</feature>
<dbReference type="PROSITE" id="PS50305">
    <property type="entry name" value="SIRTUIN"/>
    <property type="match status" value="1"/>
</dbReference>
<feature type="domain" description="Deacetylase sirtuin-type" evidence="5">
    <location>
        <begin position="1"/>
        <end position="252"/>
    </location>
</feature>
<feature type="binding site" evidence="3">
    <location>
        <begin position="220"/>
        <end position="222"/>
    </location>
    <ligand>
        <name>NAD(+)</name>
        <dbReference type="ChEBI" id="CHEBI:57540"/>
    </ligand>
</feature>
<dbReference type="InterPro" id="IPR026591">
    <property type="entry name" value="Sirtuin_cat_small_dom_sf"/>
</dbReference>
<comment type="subcellular location">
    <subcellularLocation>
        <location evidence="3">Cytoplasm</location>
    </subcellularLocation>
</comment>
<feature type="binding site" evidence="3">
    <location>
        <position position="238"/>
    </location>
    <ligand>
        <name>NAD(+)</name>
        <dbReference type="ChEBI" id="CHEBI:57540"/>
    </ligand>
</feature>
<dbReference type="GO" id="GO:0008270">
    <property type="term" value="F:zinc ion binding"/>
    <property type="evidence" value="ECO:0007669"/>
    <property type="project" value="UniProtKB-UniRule"/>
</dbReference>
<dbReference type="InterPro" id="IPR003000">
    <property type="entry name" value="Sirtuin"/>
</dbReference>
<dbReference type="SUPFAM" id="SSF52467">
    <property type="entry name" value="DHS-like NAD/FAD-binding domain"/>
    <property type="match status" value="1"/>
</dbReference>
<dbReference type="EMBL" id="JACASD010000024">
    <property type="protein sequence ID" value="NWE88801.1"/>
    <property type="molecule type" value="Genomic_DNA"/>
</dbReference>
<dbReference type="NCBIfam" id="NF001753">
    <property type="entry name" value="PRK00481.1-3"/>
    <property type="match status" value="1"/>
</dbReference>
<protein>
    <recommendedName>
        <fullName evidence="3">NAD-dependent protein deacylase</fullName>
        <ecNumber evidence="3">2.3.1.286</ecNumber>
    </recommendedName>
    <alternativeName>
        <fullName evidence="3">Regulatory protein SIR2 homolog</fullName>
    </alternativeName>
</protein>
<evidence type="ECO:0000256" key="4">
    <source>
        <dbReference type="PROSITE-ProRule" id="PRU00236"/>
    </source>
</evidence>
<dbReference type="GO" id="GO:0005737">
    <property type="term" value="C:cytoplasm"/>
    <property type="evidence" value="ECO:0007669"/>
    <property type="project" value="UniProtKB-SubCell"/>
</dbReference>
<dbReference type="Gene3D" id="3.40.50.1220">
    <property type="entry name" value="TPP-binding domain"/>
    <property type="match status" value="1"/>
</dbReference>
<sequence length="256" mass="27798">MTELELASNSLLNAKKIVCFSGAGISVESGIPTYREKQTGFWACHNPERLETAKAFRENPSLVWGWYLWRRQQFSKAQPNAAHLALREMAGSMRTVSIITQNIDDLHERAGSVDVLHLHGSLSTPKCFACHRPGMVRNESAIMEEGALIEPPRCTRCNGKLRPGVVWYGEDLLPGVWKAALSLVKSCDVLISVGTSGVVTPAADLPNIALACGATVIHVNTVDVGMGAPNEIMLIGRATQILSHLSAFLSRELNSP</sequence>
<comment type="domain">
    <text evidence="3">2 residues (Tyr-67 and Arg-70) present in a large hydrophobic pocket are probably involved in substrate specificity. They are important for desuccinylation activity, but dispensable for deacetylation activity.</text>
</comment>
<feature type="binding site" evidence="3">
    <location>
        <position position="70"/>
    </location>
    <ligand>
        <name>substrate</name>
    </ligand>
</feature>
<feature type="active site" description="Proton acceptor" evidence="3 4">
    <location>
        <position position="119"/>
    </location>
</feature>
<proteinExistence type="inferred from homology"/>
<feature type="binding site" evidence="3 4">
    <location>
        <position position="154"/>
    </location>
    <ligand>
        <name>Zn(2+)</name>
        <dbReference type="ChEBI" id="CHEBI:29105"/>
    </ligand>
</feature>
<feature type="binding site" evidence="3">
    <location>
        <position position="67"/>
    </location>
    <ligand>
        <name>substrate</name>
    </ligand>
</feature>
<dbReference type="Pfam" id="PF02146">
    <property type="entry name" value="SIR2"/>
    <property type="match status" value="1"/>
</dbReference>
<evidence type="ECO:0000256" key="1">
    <source>
        <dbReference type="ARBA" id="ARBA00022679"/>
    </source>
</evidence>
<reference evidence="6 7" key="1">
    <citation type="submission" date="2020-04" db="EMBL/GenBank/DDBJ databases">
        <title>Molecular characterization of pseudomonads from Agaricus bisporus reveal novel blotch 2 pathogens in Western Europe.</title>
        <authorList>
            <person name="Taparia T."/>
            <person name="Krijger M."/>
            <person name="Haynes E."/>
            <person name="Elpinstone J.G."/>
            <person name="Noble R."/>
            <person name="Van Der Wolf J."/>
        </authorList>
    </citation>
    <scope>NUCLEOTIDE SEQUENCE [LARGE SCALE GENOMIC DNA]</scope>
    <source>
        <strain evidence="6 7">P8021</strain>
    </source>
</reference>
<keyword evidence="3" id="KW-0963">Cytoplasm</keyword>
<dbReference type="InterPro" id="IPR027546">
    <property type="entry name" value="Sirtuin_class_III"/>
</dbReference>
<feature type="binding site" evidence="3">
    <location>
        <begin position="194"/>
        <end position="196"/>
    </location>
    <ligand>
        <name>NAD(+)</name>
        <dbReference type="ChEBI" id="CHEBI:57540"/>
    </ligand>
</feature>
<dbReference type="RefSeq" id="WP_177111231.1">
    <property type="nucleotide sequence ID" value="NZ_JACASD010000024.1"/>
</dbReference>
<dbReference type="GO" id="GO:0017136">
    <property type="term" value="F:histone deacetylase activity, NAD-dependent"/>
    <property type="evidence" value="ECO:0007669"/>
    <property type="project" value="TreeGrafter"/>
</dbReference>
<dbReference type="HAMAP" id="MF_01121">
    <property type="entry name" value="Sirtuin_ClassIII"/>
    <property type="match status" value="1"/>
</dbReference>
<name>A0A7Y8G071_9PSED</name>